<dbReference type="InterPro" id="IPR007886">
    <property type="entry name" value="AlaDH/PNT_N"/>
</dbReference>
<dbReference type="GO" id="GO:0047126">
    <property type="term" value="F:N5-(carboxyethyl)ornithine synthase activity"/>
    <property type="evidence" value="ECO:0007669"/>
    <property type="project" value="InterPro"/>
</dbReference>
<dbReference type="OrthoDB" id="5918420at2"/>
<reference evidence="4 5" key="1">
    <citation type="submission" date="2017-04" db="EMBL/GenBank/DDBJ databases">
        <title>Comparative genome analysis of Subtercola boreus.</title>
        <authorList>
            <person name="Cho Y.-J."/>
            <person name="Cho A."/>
            <person name="Kim O.-S."/>
            <person name="Lee J.-I."/>
        </authorList>
    </citation>
    <scope>NUCLEOTIDE SEQUENCE [LARGE SCALE GENOMIC DNA]</scope>
    <source>
        <strain evidence="4 5">P28004</strain>
    </source>
</reference>
<dbReference type="Pfam" id="PF05222">
    <property type="entry name" value="AlaDh_PNT_N"/>
    <property type="match status" value="1"/>
</dbReference>
<dbReference type="EMBL" id="NBXE01000030">
    <property type="protein sequence ID" value="RFA25654.1"/>
    <property type="molecule type" value="Genomic_DNA"/>
</dbReference>
<dbReference type="GO" id="GO:0000286">
    <property type="term" value="F:alanine dehydrogenase activity"/>
    <property type="evidence" value="ECO:0007669"/>
    <property type="project" value="TreeGrafter"/>
</dbReference>
<feature type="domain" description="Alanine dehydrogenase/pyridine nucleotide transhydrogenase N-terminal" evidence="3">
    <location>
        <begin position="46"/>
        <end position="183"/>
    </location>
</feature>
<feature type="domain" description="Alanine dehydrogenase/pyridine nucleotide transhydrogenase NAD(H)-binding" evidence="2">
    <location>
        <begin position="186"/>
        <end position="348"/>
    </location>
</feature>
<dbReference type="InterPro" id="IPR046951">
    <property type="entry name" value="CEOS"/>
</dbReference>
<evidence type="ECO:0000256" key="1">
    <source>
        <dbReference type="ARBA" id="ARBA00023002"/>
    </source>
</evidence>
<organism evidence="4 5">
    <name type="scientific">Subtercola boreus</name>
    <dbReference type="NCBI Taxonomy" id="120213"/>
    <lineage>
        <taxon>Bacteria</taxon>
        <taxon>Bacillati</taxon>
        <taxon>Actinomycetota</taxon>
        <taxon>Actinomycetes</taxon>
        <taxon>Micrococcales</taxon>
        <taxon>Microbacteriaceae</taxon>
        <taxon>Subtercola</taxon>
    </lineage>
</organism>
<dbReference type="Pfam" id="PF01262">
    <property type="entry name" value="AlaDh_PNT_C"/>
    <property type="match status" value="1"/>
</dbReference>
<dbReference type="CDD" id="cd12181">
    <property type="entry name" value="ceo_syn"/>
    <property type="match status" value="1"/>
</dbReference>
<evidence type="ECO:0000313" key="5">
    <source>
        <dbReference type="Proteomes" id="UP000257080"/>
    </source>
</evidence>
<dbReference type="InterPro" id="IPR007698">
    <property type="entry name" value="AlaDH/PNT_NAD(H)-bd"/>
</dbReference>
<keyword evidence="1" id="KW-0560">Oxidoreductase</keyword>
<gene>
    <name evidence="4" type="ORF">B7R25_13155</name>
</gene>
<comment type="caution">
    <text evidence="4">The sequence shown here is derived from an EMBL/GenBank/DDBJ whole genome shotgun (WGS) entry which is preliminary data.</text>
</comment>
<dbReference type="PANTHER" id="PTHR42795:SF1">
    <property type="entry name" value="ALANINE DEHYDROGENASE"/>
    <property type="match status" value="1"/>
</dbReference>
<dbReference type="GO" id="GO:0006524">
    <property type="term" value="P:alanine catabolic process"/>
    <property type="evidence" value="ECO:0007669"/>
    <property type="project" value="TreeGrafter"/>
</dbReference>
<evidence type="ECO:0000259" key="2">
    <source>
        <dbReference type="SMART" id="SM01002"/>
    </source>
</evidence>
<dbReference type="Proteomes" id="UP000257080">
    <property type="component" value="Unassembled WGS sequence"/>
</dbReference>
<dbReference type="RefSeq" id="WP_116419414.1">
    <property type="nucleotide sequence ID" value="NZ_NBXC01000025.1"/>
</dbReference>
<evidence type="ECO:0000259" key="3">
    <source>
        <dbReference type="SMART" id="SM01003"/>
    </source>
</evidence>
<protein>
    <submittedName>
        <fullName evidence="4">Alanine dehydrogenase</fullName>
    </submittedName>
</protein>
<dbReference type="InterPro" id="IPR036291">
    <property type="entry name" value="NAD(P)-bd_dom_sf"/>
</dbReference>
<dbReference type="SUPFAM" id="SSF51735">
    <property type="entry name" value="NAD(P)-binding Rossmann-fold domains"/>
    <property type="match status" value="1"/>
</dbReference>
<proteinExistence type="predicted"/>
<dbReference type="SMART" id="SM01003">
    <property type="entry name" value="AlaDh_PNT_N"/>
    <property type="match status" value="1"/>
</dbReference>
<sequence>MGPSASDATDSATATSVASATAASAATSATAASAASSARAPLLRLGVLATSRKVDERRLPLHPAHFERIDDDLRANMVLEYGYGERFGITDDQLAPLVGALGTRADIIASTDVVLLPKPQASDLEDLRDGQVLWGWPHCVQDREITQLAIDKSLTLIAWEAMNHWNSDGSYGLHVFHKNNELAGYCSVLHSLQLCGSTGDYGRRLTAIVIGFGATARGAVTALNAHGIHDVQVLTNRSIAAVGSPIPSVDIIQFEHNDEAPFESIVNTEDGPVLLAPFLAERDVVVNCTLQDPNAPLTYLRESDLDAFRPGSLIVDVSVDAGMGFSWARPTTFADPMFTVGAATNYYAVDHSPSFLWNSTTWEISEALMPFLRTVMEGPSSWADSDTITRAIEIDGGRVQNAAILEFQHRSPEYPYP</sequence>
<dbReference type="Gene3D" id="3.40.50.720">
    <property type="entry name" value="NAD(P)-binding Rossmann-like Domain"/>
    <property type="match status" value="2"/>
</dbReference>
<dbReference type="GO" id="GO:0005886">
    <property type="term" value="C:plasma membrane"/>
    <property type="evidence" value="ECO:0007669"/>
    <property type="project" value="TreeGrafter"/>
</dbReference>
<dbReference type="AlphaFoldDB" id="A0A3E0W9K2"/>
<accession>A0A3E0W9K2</accession>
<dbReference type="SMART" id="SM01002">
    <property type="entry name" value="AlaDh_PNT_C"/>
    <property type="match status" value="1"/>
</dbReference>
<name>A0A3E0W9K2_9MICO</name>
<dbReference type="PANTHER" id="PTHR42795">
    <property type="entry name" value="ALANINE DEHYDROGENASE"/>
    <property type="match status" value="1"/>
</dbReference>
<evidence type="ECO:0000313" key="4">
    <source>
        <dbReference type="EMBL" id="RFA25654.1"/>
    </source>
</evidence>
<dbReference type="SUPFAM" id="SSF52283">
    <property type="entry name" value="Formate/glycerate dehydrogenase catalytic domain-like"/>
    <property type="match status" value="1"/>
</dbReference>